<organism evidence="7 8">
    <name type="scientific">Trichonephila clavata</name>
    <name type="common">Joro spider</name>
    <name type="synonym">Nephila clavata</name>
    <dbReference type="NCBI Taxonomy" id="2740835"/>
    <lineage>
        <taxon>Eukaryota</taxon>
        <taxon>Metazoa</taxon>
        <taxon>Ecdysozoa</taxon>
        <taxon>Arthropoda</taxon>
        <taxon>Chelicerata</taxon>
        <taxon>Arachnida</taxon>
        <taxon>Araneae</taxon>
        <taxon>Araneomorphae</taxon>
        <taxon>Entelegynae</taxon>
        <taxon>Araneoidea</taxon>
        <taxon>Nephilidae</taxon>
        <taxon>Trichonephila</taxon>
    </lineage>
</organism>
<dbReference type="CDD" id="cd00707">
    <property type="entry name" value="Pancreat_lipase_like"/>
    <property type="match status" value="1"/>
</dbReference>
<evidence type="ECO:0000256" key="5">
    <source>
        <dbReference type="SAM" id="SignalP"/>
    </source>
</evidence>
<evidence type="ECO:0000256" key="3">
    <source>
        <dbReference type="ARBA" id="ARBA00022525"/>
    </source>
</evidence>
<dbReference type="Proteomes" id="UP000887116">
    <property type="component" value="Unassembled WGS sequence"/>
</dbReference>
<evidence type="ECO:0000256" key="2">
    <source>
        <dbReference type="ARBA" id="ARBA00010701"/>
    </source>
</evidence>
<reference evidence="7" key="1">
    <citation type="submission" date="2020-07" db="EMBL/GenBank/DDBJ databases">
        <title>Multicomponent nature underlies the extraordinary mechanical properties of spider dragline silk.</title>
        <authorList>
            <person name="Kono N."/>
            <person name="Nakamura H."/>
            <person name="Mori M."/>
            <person name="Yoshida Y."/>
            <person name="Ohtoshi R."/>
            <person name="Malay A.D."/>
            <person name="Moran D.A.P."/>
            <person name="Tomita M."/>
            <person name="Numata K."/>
            <person name="Arakawa K."/>
        </authorList>
    </citation>
    <scope>NUCLEOTIDE SEQUENCE</scope>
</reference>
<protein>
    <submittedName>
        <fullName evidence="7">Pancreatic triacylglycerol lipase</fullName>
    </submittedName>
</protein>
<feature type="signal peptide" evidence="5">
    <location>
        <begin position="1"/>
        <end position="18"/>
    </location>
</feature>
<accession>A0A8X6KZ81</accession>
<name>A0A8X6KZ81_TRICU</name>
<evidence type="ECO:0000313" key="7">
    <source>
        <dbReference type="EMBL" id="GFQ90739.1"/>
    </source>
</evidence>
<dbReference type="GO" id="GO:0016042">
    <property type="term" value="P:lipid catabolic process"/>
    <property type="evidence" value="ECO:0007669"/>
    <property type="project" value="TreeGrafter"/>
</dbReference>
<dbReference type="PANTHER" id="PTHR11610">
    <property type="entry name" value="LIPASE"/>
    <property type="match status" value="1"/>
</dbReference>
<dbReference type="PANTHER" id="PTHR11610:SF185">
    <property type="entry name" value="LD47264P"/>
    <property type="match status" value="1"/>
</dbReference>
<comment type="similarity">
    <text evidence="2 4">Belongs to the AB hydrolase superfamily. Lipase family.</text>
</comment>
<evidence type="ECO:0000259" key="6">
    <source>
        <dbReference type="Pfam" id="PF00151"/>
    </source>
</evidence>
<dbReference type="InterPro" id="IPR000734">
    <property type="entry name" value="TAG_lipase"/>
</dbReference>
<evidence type="ECO:0000256" key="1">
    <source>
        <dbReference type="ARBA" id="ARBA00004613"/>
    </source>
</evidence>
<sequence>MPLRSLFVFFGLVGEAILEVNVTNALNADVLQPPPYALFPNKCIEDLGCFYTGPPFYNPLYRPISLLPVDGIEPGFLLFTPSTPDEPHFLNATQEDVANSNFVSGLPTKILIHGYRVKLKEDDVRFLMKDELLKEGPYNVIIVDWTDWNGFPYAQAVANARVVGAHVAKLIRLLMENKGARAQSFHLIGHSLGGQVSGWAGERIPDLGRITGLDPAGPFFQNAENEVRLDTSDATFVDIIHSNGGNNAYEGLGIDEPIGDLDFYPNGGKKQPGCFYHYDFNFTYGFVDPIEDYIANSCDHSRANYLFVDSINRCTFLAVQCESYDSFTSGNCEKNGPLMSIMGLRAQKIPELSGSRKYYLNTDDESPYCME</sequence>
<feature type="domain" description="Lipase" evidence="6">
    <location>
        <begin position="43"/>
        <end position="368"/>
    </location>
</feature>
<dbReference type="OrthoDB" id="6421185at2759"/>
<dbReference type="Pfam" id="PF00151">
    <property type="entry name" value="Lipase"/>
    <property type="match status" value="1"/>
</dbReference>
<keyword evidence="3" id="KW-0964">Secreted</keyword>
<dbReference type="EMBL" id="BMAO01003867">
    <property type="protein sequence ID" value="GFQ90739.1"/>
    <property type="molecule type" value="Genomic_DNA"/>
</dbReference>
<dbReference type="InterPro" id="IPR013818">
    <property type="entry name" value="Lipase"/>
</dbReference>
<feature type="chain" id="PRO_5036477394" evidence="5">
    <location>
        <begin position="19"/>
        <end position="371"/>
    </location>
</feature>
<comment type="caution">
    <text evidence="7">The sequence shown here is derived from an EMBL/GenBank/DDBJ whole genome shotgun (WGS) entry which is preliminary data.</text>
</comment>
<dbReference type="GO" id="GO:0016298">
    <property type="term" value="F:lipase activity"/>
    <property type="evidence" value="ECO:0007669"/>
    <property type="project" value="InterPro"/>
</dbReference>
<dbReference type="AlphaFoldDB" id="A0A8X6KZ81"/>
<keyword evidence="5" id="KW-0732">Signal</keyword>
<dbReference type="PRINTS" id="PR00821">
    <property type="entry name" value="TAGLIPASE"/>
</dbReference>
<dbReference type="SUPFAM" id="SSF53474">
    <property type="entry name" value="alpha/beta-Hydrolases"/>
    <property type="match status" value="1"/>
</dbReference>
<dbReference type="Gene3D" id="3.40.50.1820">
    <property type="entry name" value="alpha/beta hydrolase"/>
    <property type="match status" value="1"/>
</dbReference>
<dbReference type="InterPro" id="IPR033906">
    <property type="entry name" value="Lipase_N"/>
</dbReference>
<proteinExistence type="inferred from homology"/>
<evidence type="ECO:0000313" key="8">
    <source>
        <dbReference type="Proteomes" id="UP000887116"/>
    </source>
</evidence>
<comment type="subcellular location">
    <subcellularLocation>
        <location evidence="1">Secreted</location>
    </subcellularLocation>
</comment>
<keyword evidence="8" id="KW-1185">Reference proteome</keyword>
<dbReference type="GO" id="GO:0005615">
    <property type="term" value="C:extracellular space"/>
    <property type="evidence" value="ECO:0007669"/>
    <property type="project" value="TreeGrafter"/>
</dbReference>
<dbReference type="InterPro" id="IPR029058">
    <property type="entry name" value="AB_hydrolase_fold"/>
</dbReference>
<evidence type="ECO:0000256" key="4">
    <source>
        <dbReference type="RuleBase" id="RU004262"/>
    </source>
</evidence>
<gene>
    <name evidence="7" type="primary">Pnlip</name>
    <name evidence="7" type="ORF">TNCT_196311</name>
</gene>